<dbReference type="PROSITE" id="PS50090">
    <property type="entry name" value="MYB_LIKE"/>
    <property type="match status" value="1"/>
</dbReference>
<sequence length="314" mass="35918">MAFRVTQVHWELIVNFMEKYPGVAKGRIDGPVVHVMSPPHAIGSTLLEQRNEEADTIISDKKDAIILPSTSNSDINQEKKTERIETDRNNNASSSGSSTKPPAEPCKERNKTDRENKASSSGSSTKPPSDRKEDTNNWSDQETKLLICLYTEHKHKFLSPMYNKKNVWNIISERLKELGTNKSALKCDEKWRNMKKTYDKTWQDMKSNVKKKVAETRRYERGTGGGPPLPEVDKEYDRMKEILDPVAIEGDSNILESMVIEIFNEPDTVNAAEDNREENTVHEVEDELILEEHRNPSSVMKPESMKPYVHIKSF</sequence>
<keyword evidence="4" id="KW-0804">Transcription</keyword>
<feature type="compositionally biased region" description="Basic and acidic residues" evidence="6">
    <location>
        <begin position="76"/>
        <end position="88"/>
    </location>
</feature>
<dbReference type="GO" id="GO:0005634">
    <property type="term" value="C:nucleus"/>
    <property type="evidence" value="ECO:0007669"/>
    <property type="project" value="UniProtKB-SubCell"/>
</dbReference>
<keyword evidence="2" id="KW-0805">Transcription regulation</keyword>
<evidence type="ECO:0000313" key="9">
    <source>
        <dbReference type="Proteomes" id="UP001153737"/>
    </source>
</evidence>
<reference evidence="8" key="1">
    <citation type="submission" date="2022-01" db="EMBL/GenBank/DDBJ databases">
        <authorList>
            <person name="King R."/>
        </authorList>
    </citation>
    <scope>NUCLEOTIDE SEQUENCE</scope>
</reference>
<keyword evidence="3" id="KW-0238">DNA-binding</keyword>
<feature type="compositionally biased region" description="Polar residues" evidence="6">
    <location>
        <begin position="89"/>
        <end position="100"/>
    </location>
</feature>
<dbReference type="PANTHER" id="PTHR21654">
    <property type="entry name" value="FI21293P1"/>
    <property type="match status" value="1"/>
</dbReference>
<accession>A0A9N9SGA2</accession>
<name>A0A9N9SGA2_PHACE</name>
<dbReference type="EMBL" id="OU896711">
    <property type="protein sequence ID" value="CAG9822092.1"/>
    <property type="molecule type" value="Genomic_DNA"/>
</dbReference>
<dbReference type="SMART" id="SM00717">
    <property type="entry name" value="SANT"/>
    <property type="match status" value="1"/>
</dbReference>
<dbReference type="GO" id="GO:0003677">
    <property type="term" value="F:DNA binding"/>
    <property type="evidence" value="ECO:0007669"/>
    <property type="project" value="UniProtKB-KW"/>
</dbReference>
<keyword evidence="9" id="KW-1185">Reference proteome</keyword>
<dbReference type="GO" id="GO:0010468">
    <property type="term" value="P:regulation of gene expression"/>
    <property type="evidence" value="ECO:0007669"/>
    <property type="project" value="UniProtKB-ARBA"/>
</dbReference>
<evidence type="ECO:0000256" key="3">
    <source>
        <dbReference type="ARBA" id="ARBA00023125"/>
    </source>
</evidence>
<dbReference type="Gene3D" id="1.10.10.60">
    <property type="entry name" value="Homeodomain-like"/>
    <property type="match status" value="1"/>
</dbReference>
<evidence type="ECO:0000256" key="1">
    <source>
        <dbReference type="ARBA" id="ARBA00004123"/>
    </source>
</evidence>
<dbReference type="AlphaFoldDB" id="A0A9N9SGA2"/>
<comment type="subcellular location">
    <subcellularLocation>
        <location evidence="1">Nucleus</location>
    </subcellularLocation>
</comment>
<evidence type="ECO:0000256" key="5">
    <source>
        <dbReference type="ARBA" id="ARBA00023242"/>
    </source>
</evidence>
<dbReference type="PANTHER" id="PTHR21654:SF84">
    <property type="entry name" value="SI:DKEY-66I24.7"/>
    <property type="match status" value="1"/>
</dbReference>
<dbReference type="InterPro" id="IPR044822">
    <property type="entry name" value="Myb_DNA-bind_4"/>
</dbReference>
<reference evidence="8" key="2">
    <citation type="submission" date="2022-10" db="EMBL/GenBank/DDBJ databases">
        <authorList>
            <consortium name="ENA_rothamsted_submissions"/>
            <consortium name="culmorum"/>
            <person name="King R."/>
        </authorList>
    </citation>
    <scope>NUCLEOTIDE SEQUENCE</scope>
</reference>
<dbReference type="Pfam" id="PF13837">
    <property type="entry name" value="Myb_DNA-bind_4"/>
    <property type="match status" value="1"/>
</dbReference>
<evidence type="ECO:0000256" key="4">
    <source>
        <dbReference type="ARBA" id="ARBA00023163"/>
    </source>
</evidence>
<dbReference type="Proteomes" id="UP001153737">
    <property type="component" value="Chromosome 5"/>
</dbReference>
<evidence type="ECO:0000256" key="6">
    <source>
        <dbReference type="SAM" id="MobiDB-lite"/>
    </source>
</evidence>
<keyword evidence="5" id="KW-0539">Nucleus</keyword>
<proteinExistence type="predicted"/>
<dbReference type="OrthoDB" id="7540822at2759"/>
<evidence type="ECO:0000313" key="8">
    <source>
        <dbReference type="EMBL" id="CAG9822092.1"/>
    </source>
</evidence>
<feature type="region of interest" description="Disordered" evidence="6">
    <location>
        <begin position="68"/>
        <end position="137"/>
    </location>
</feature>
<feature type="domain" description="Myb-like" evidence="7">
    <location>
        <begin position="130"/>
        <end position="195"/>
    </location>
</feature>
<dbReference type="InterPro" id="IPR001005">
    <property type="entry name" value="SANT/Myb"/>
</dbReference>
<protein>
    <recommendedName>
        <fullName evidence="7">Myb-like domain-containing protein</fullName>
    </recommendedName>
</protein>
<feature type="compositionally biased region" description="Basic and acidic residues" evidence="6">
    <location>
        <begin position="105"/>
        <end position="117"/>
    </location>
</feature>
<organism evidence="8 9">
    <name type="scientific">Phaedon cochleariae</name>
    <name type="common">Mustard beetle</name>
    <dbReference type="NCBI Taxonomy" id="80249"/>
    <lineage>
        <taxon>Eukaryota</taxon>
        <taxon>Metazoa</taxon>
        <taxon>Ecdysozoa</taxon>
        <taxon>Arthropoda</taxon>
        <taxon>Hexapoda</taxon>
        <taxon>Insecta</taxon>
        <taxon>Pterygota</taxon>
        <taxon>Neoptera</taxon>
        <taxon>Endopterygota</taxon>
        <taxon>Coleoptera</taxon>
        <taxon>Polyphaga</taxon>
        <taxon>Cucujiformia</taxon>
        <taxon>Chrysomeloidea</taxon>
        <taxon>Chrysomelidae</taxon>
        <taxon>Chrysomelinae</taxon>
        <taxon>Chrysomelini</taxon>
        <taxon>Phaedon</taxon>
    </lineage>
</organism>
<evidence type="ECO:0000259" key="7">
    <source>
        <dbReference type="PROSITE" id="PS50090"/>
    </source>
</evidence>
<gene>
    <name evidence="8" type="ORF">PHAECO_LOCUS9230</name>
</gene>
<evidence type="ECO:0000256" key="2">
    <source>
        <dbReference type="ARBA" id="ARBA00023015"/>
    </source>
</evidence>